<keyword evidence="1" id="KW-0812">Transmembrane</keyword>
<reference evidence="2" key="1">
    <citation type="submission" date="2021-01" db="EMBL/GenBank/DDBJ databases">
        <authorList>
            <consortium name="Genoscope - CEA"/>
            <person name="William W."/>
        </authorList>
    </citation>
    <scope>NUCLEOTIDE SEQUENCE</scope>
</reference>
<evidence type="ECO:0000313" key="2">
    <source>
        <dbReference type="EMBL" id="CAD8141304.1"/>
    </source>
</evidence>
<comment type="caution">
    <text evidence="2">The sequence shown here is derived from an EMBL/GenBank/DDBJ whole genome shotgun (WGS) entry which is preliminary data.</text>
</comment>
<protein>
    <recommendedName>
        <fullName evidence="4">Transmembrane protein</fullName>
    </recommendedName>
</protein>
<evidence type="ECO:0008006" key="4">
    <source>
        <dbReference type="Google" id="ProtNLM"/>
    </source>
</evidence>
<proteinExistence type="predicted"/>
<name>A0A8S1SS40_PAROT</name>
<dbReference type="OrthoDB" id="78652at2759"/>
<feature type="transmembrane region" description="Helical" evidence="1">
    <location>
        <begin position="57"/>
        <end position="80"/>
    </location>
</feature>
<organism evidence="2 3">
    <name type="scientific">Paramecium octaurelia</name>
    <dbReference type="NCBI Taxonomy" id="43137"/>
    <lineage>
        <taxon>Eukaryota</taxon>
        <taxon>Sar</taxon>
        <taxon>Alveolata</taxon>
        <taxon>Ciliophora</taxon>
        <taxon>Intramacronucleata</taxon>
        <taxon>Oligohymenophorea</taxon>
        <taxon>Peniculida</taxon>
        <taxon>Parameciidae</taxon>
        <taxon>Paramecium</taxon>
    </lineage>
</organism>
<evidence type="ECO:0000256" key="1">
    <source>
        <dbReference type="SAM" id="Phobius"/>
    </source>
</evidence>
<keyword evidence="1" id="KW-1133">Transmembrane helix</keyword>
<dbReference type="AlphaFoldDB" id="A0A8S1SS40"/>
<sequence length="97" mass="11407">MIGSNFLNDDCLCISHLLYKGNSNYSLGIYFLFDMLNLDQIGVDQTHQKIRKQRLQIITSILFNYIGTTYLSIHVVNAYYHYFQMDIISVQWTKMIS</sequence>
<keyword evidence="1" id="KW-0472">Membrane</keyword>
<keyword evidence="3" id="KW-1185">Reference proteome</keyword>
<accession>A0A8S1SS40</accession>
<dbReference type="EMBL" id="CAJJDP010000011">
    <property type="protein sequence ID" value="CAD8141304.1"/>
    <property type="molecule type" value="Genomic_DNA"/>
</dbReference>
<dbReference type="Proteomes" id="UP000683925">
    <property type="component" value="Unassembled WGS sequence"/>
</dbReference>
<evidence type="ECO:0000313" key="3">
    <source>
        <dbReference type="Proteomes" id="UP000683925"/>
    </source>
</evidence>
<gene>
    <name evidence="2" type="ORF">POCTA_138.1.T0120362</name>
</gene>